<dbReference type="CDD" id="cd18186">
    <property type="entry name" value="BTB_POZ_ZBTB_KLHL-like"/>
    <property type="match status" value="1"/>
</dbReference>
<dbReference type="AlphaFoldDB" id="A0AAV2BH56"/>
<accession>A0AAV2BH56</accession>
<dbReference type="InterPro" id="IPR000210">
    <property type="entry name" value="BTB/POZ_dom"/>
</dbReference>
<evidence type="ECO:0000313" key="2">
    <source>
        <dbReference type="EMBL" id="CAL1295568.1"/>
    </source>
</evidence>
<name>A0AAV2BH56_9ARAC</name>
<dbReference type="InterPro" id="IPR011333">
    <property type="entry name" value="SKP1/BTB/POZ_sf"/>
</dbReference>
<evidence type="ECO:0000313" key="3">
    <source>
        <dbReference type="Proteomes" id="UP001497382"/>
    </source>
</evidence>
<dbReference type="PANTHER" id="PTHR24413">
    <property type="entry name" value="SPECKLE-TYPE POZ PROTEIN"/>
    <property type="match status" value="1"/>
</dbReference>
<gene>
    <name evidence="2" type="ORF">LARSCL_LOCUS19333</name>
</gene>
<proteinExistence type="predicted"/>
<keyword evidence="3" id="KW-1185">Reference proteome</keyword>
<organism evidence="2 3">
    <name type="scientific">Larinioides sclopetarius</name>
    <dbReference type="NCBI Taxonomy" id="280406"/>
    <lineage>
        <taxon>Eukaryota</taxon>
        <taxon>Metazoa</taxon>
        <taxon>Ecdysozoa</taxon>
        <taxon>Arthropoda</taxon>
        <taxon>Chelicerata</taxon>
        <taxon>Arachnida</taxon>
        <taxon>Araneae</taxon>
        <taxon>Araneomorphae</taxon>
        <taxon>Entelegynae</taxon>
        <taxon>Araneoidea</taxon>
        <taxon>Araneidae</taxon>
        <taxon>Larinioides</taxon>
    </lineage>
</organism>
<feature type="domain" description="BTB" evidence="1">
    <location>
        <begin position="385"/>
        <end position="461"/>
    </location>
</feature>
<sequence length="543" mass="62595">MSQNQFQPVQTSSGGIHEVIGFDQLCDFEIQKDKDGVQTVITEKQVENKNQILDGAIHTENDSGYSSGIIFQEGSVDKISGVAMLKEDEVKSTFTIMMHKEIEEDETSRYGSTNKENELNKIDGDIIFDKHEISDKTALVGEQCNEMQPIDVSESVEKKLKQLELTGDDTTKNIIIVVNGHRLFLKSNESHRNRVDLSLETDEELYKMFYCTKSLDEEDNKSIYRMHGTVPFFKNLMDRDESALFHVTKNEEDDLQRDIEDHGNALCNTVETYNNNNTPSDIVITDNKKLENLQYSYVEKERVPSRNFGFDSLETHIQSKNFSEGSKSTTGSEINVDRIKVKNDKFSIEEENGKEHKFDFMIHTVDNVTVLVPFKEHEKTIGTKLLSASTVFENMLRHPMKESAERRVELSDVTSRTVNNLLSYVDNGEFPDIPLPDAYDLYEAADKYAIKNLMKECADFMAFFPIRENVWSMVKLAELHCDDYLLELAERVQKLVFRLEQTATRKKREFMDVIEGLVKDKEVSLETKPIDFEFFAQDFNFYQ</sequence>
<comment type="caution">
    <text evidence="2">The sequence shown here is derived from an EMBL/GenBank/DDBJ whole genome shotgun (WGS) entry which is preliminary data.</text>
</comment>
<evidence type="ECO:0000259" key="1">
    <source>
        <dbReference type="Pfam" id="PF00651"/>
    </source>
</evidence>
<dbReference type="SUPFAM" id="SSF54695">
    <property type="entry name" value="POZ domain"/>
    <property type="match status" value="1"/>
</dbReference>
<dbReference type="Pfam" id="PF00651">
    <property type="entry name" value="BTB"/>
    <property type="match status" value="1"/>
</dbReference>
<dbReference type="Proteomes" id="UP001497382">
    <property type="component" value="Unassembled WGS sequence"/>
</dbReference>
<dbReference type="Gene3D" id="3.30.710.10">
    <property type="entry name" value="Potassium Channel Kv1.1, Chain A"/>
    <property type="match status" value="1"/>
</dbReference>
<reference evidence="2 3" key="1">
    <citation type="submission" date="2024-04" db="EMBL/GenBank/DDBJ databases">
        <authorList>
            <person name="Rising A."/>
            <person name="Reimegard J."/>
            <person name="Sonavane S."/>
            <person name="Akerstrom W."/>
            <person name="Nylinder S."/>
            <person name="Hedman E."/>
            <person name="Kallberg Y."/>
        </authorList>
    </citation>
    <scope>NUCLEOTIDE SEQUENCE [LARGE SCALE GENOMIC DNA]</scope>
</reference>
<dbReference type="EMBL" id="CAXIEN010000373">
    <property type="protein sequence ID" value="CAL1295568.1"/>
    <property type="molecule type" value="Genomic_DNA"/>
</dbReference>
<protein>
    <recommendedName>
        <fullName evidence="1">BTB domain-containing protein</fullName>
    </recommendedName>
</protein>